<sequence>MADTLTLEAVEILRPGTYADANGRQVTVTTADMIELAAAYDPALRDAPAVVGHPKMDDPAYGWMRNLRVDGEVLLCDLDGVDPDFAASLQAGRYKHRSLSFYRPASRGNPKPGSHYPKHLGLLGARAPAVPGLKPIAFGEGDDDAVVIDLCAADWRMPWAFRSIANGFGRFRDWLIQEQGVEAADKIMPAYVAEDLRSTAAGIEADTQAEERAAPTTSFSTPDNGGPMGTQEDLAAREAALIKREAELGAREKTVDARAVALAAAEDDSRKKDDAAFVDGLIAEGRLAPGEKDSVLAELAAMDDGAAVIELAADEGKTVKLTPRQAYRSRLSKASKLVERGEFDKGKRDPGAVDFAAPDGYTVSPLSADINARAIAYQRAHPEIDYATALAAILK</sequence>
<gene>
    <name evidence="2" type="ORF">H261_11834</name>
</gene>
<evidence type="ECO:0008006" key="4">
    <source>
        <dbReference type="Google" id="ProtNLM"/>
    </source>
</evidence>
<dbReference type="OrthoDB" id="9816412at2"/>
<dbReference type="STRING" id="1244869.H261_11834"/>
<proteinExistence type="predicted"/>
<protein>
    <recommendedName>
        <fullName evidence="4">Peptidase</fullName>
    </recommendedName>
</protein>
<name>M3AAD2_9PROT</name>
<organism evidence="2 3">
    <name type="scientific">Paramagnetospirillum caucaseum</name>
    <dbReference type="NCBI Taxonomy" id="1244869"/>
    <lineage>
        <taxon>Bacteria</taxon>
        <taxon>Pseudomonadati</taxon>
        <taxon>Pseudomonadota</taxon>
        <taxon>Alphaproteobacteria</taxon>
        <taxon>Rhodospirillales</taxon>
        <taxon>Magnetospirillaceae</taxon>
        <taxon>Paramagnetospirillum</taxon>
    </lineage>
</organism>
<dbReference type="EMBL" id="AONQ01000028">
    <property type="protein sequence ID" value="EME69723.1"/>
    <property type="molecule type" value="Genomic_DNA"/>
</dbReference>
<comment type="caution">
    <text evidence="2">The sequence shown here is derived from an EMBL/GenBank/DDBJ whole genome shotgun (WGS) entry which is preliminary data.</text>
</comment>
<dbReference type="Proteomes" id="UP000011744">
    <property type="component" value="Unassembled WGS sequence"/>
</dbReference>
<evidence type="ECO:0000313" key="2">
    <source>
        <dbReference type="EMBL" id="EME69723.1"/>
    </source>
</evidence>
<dbReference type="RefSeq" id="WP_008617698.1">
    <property type="nucleotide sequence ID" value="NZ_AONQ01000028.1"/>
</dbReference>
<keyword evidence="3" id="KW-1185">Reference proteome</keyword>
<reference evidence="2 3" key="1">
    <citation type="journal article" date="2014" name="Genome Announc.">
        <title>Draft Genome Sequence of Magnetospirillum sp. Strain SO-1, a Freshwater Magnetotactic Bacterium Isolated from the Ol'khovka River, Russia.</title>
        <authorList>
            <person name="Grouzdev D.S."/>
            <person name="Dziuba M.V."/>
            <person name="Sukhacheva M.S."/>
            <person name="Mardanov A.V."/>
            <person name="Beletskiy A.V."/>
            <person name="Kuznetsov B.B."/>
            <person name="Skryabin K.G."/>
        </authorList>
    </citation>
    <scope>NUCLEOTIDE SEQUENCE [LARGE SCALE GENOMIC DNA]</scope>
    <source>
        <strain evidence="2 3">SO-1</strain>
    </source>
</reference>
<dbReference type="eggNOG" id="COG4388">
    <property type="taxonomic scope" value="Bacteria"/>
</dbReference>
<accession>M3AAD2</accession>
<evidence type="ECO:0000313" key="3">
    <source>
        <dbReference type="Proteomes" id="UP000011744"/>
    </source>
</evidence>
<dbReference type="PATRIC" id="fig|1244869.3.peg.2384"/>
<evidence type="ECO:0000256" key="1">
    <source>
        <dbReference type="SAM" id="MobiDB-lite"/>
    </source>
</evidence>
<dbReference type="AlphaFoldDB" id="M3AAD2"/>
<feature type="region of interest" description="Disordered" evidence="1">
    <location>
        <begin position="207"/>
        <end position="227"/>
    </location>
</feature>